<sequence>MTKRRNRRALLRTVALTGLTGCVGNLRDGDDEPPETTPRRPRETTAEDGPRPTRESPTADVPVVDFVPVGVQSSFFYLTTPDSMDVEAVEGTQFAFVEVRPRTDSPPPSDFSLVVDDRHFWGTLAPGEMGGPHRLHELGPGYRADKNRSGWVAFEVPDPLDAETVELTYRGRDRPVDEEVVADLRSPPADFELVSFDVPEQVAHDESFDASLVVENVGEGDGIFRASLNQAGPTYSPNRAKMRVPAGARRERTWTFGEYVTSGTERVRLHLRSAVADRETTVEVLGKATMPR</sequence>
<feature type="region of interest" description="Disordered" evidence="1">
    <location>
        <begin position="21"/>
        <end position="61"/>
    </location>
</feature>
<evidence type="ECO:0000313" key="3">
    <source>
        <dbReference type="Proteomes" id="UP001596407"/>
    </source>
</evidence>
<keyword evidence="3" id="KW-1185">Reference proteome</keyword>
<dbReference type="RefSeq" id="WP_276281578.1">
    <property type="nucleotide sequence ID" value="NZ_CP119809.1"/>
</dbReference>
<reference evidence="2 3" key="1">
    <citation type="journal article" date="2019" name="Int. J. Syst. Evol. Microbiol.">
        <title>The Global Catalogue of Microorganisms (GCM) 10K type strain sequencing project: providing services to taxonomists for standard genome sequencing and annotation.</title>
        <authorList>
            <consortium name="The Broad Institute Genomics Platform"/>
            <consortium name="The Broad Institute Genome Sequencing Center for Infectious Disease"/>
            <person name="Wu L."/>
            <person name="Ma J."/>
        </authorList>
    </citation>
    <scope>NUCLEOTIDE SEQUENCE [LARGE SCALE GENOMIC DNA]</scope>
    <source>
        <strain evidence="2 3">DT72</strain>
    </source>
</reference>
<feature type="compositionally biased region" description="Basic and acidic residues" evidence="1">
    <location>
        <begin position="37"/>
        <end position="54"/>
    </location>
</feature>
<dbReference type="GeneID" id="79302788"/>
<evidence type="ECO:0000256" key="1">
    <source>
        <dbReference type="SAM" id="MobiDB-lite"/>
    </source>
</evidence>
<protein>
    <recommendedName>
        <fullName evidence="4">DUF4352 domain-containing protein</fullName>
    </recommendedName>
</protein>
<dbReference type="Proteomes" id="UP001596407">
    <property type="component" value="Unassembled WGS sequence"/>
</dbReference>
<organism evidence="2 3">
    <name type="scientific">Halorussus caseinilyticus</name>
    <dbReference type="NCBI Taxonomy" id="3034025"/>
    <lineage>
        <taxon>Archaea</taxon>
        <taxon>Methanobacteriati</taxon>
        <taxon>Methanobacteriota</taxon>
        <taxon>Stenosarchaea group</taxon>
        <taxon>Halobacteria</taxon>
        <taxon>Halobacteriales</taxon>
        <taxon>Haladaptataceae</taxon>
        <taxon>Halorussus</taxon>
    </lineage>
</organism>
<name>A0ABD5WMV3_9EURY</name>
<evidence type="ECO:0008006" key="4">
    <source>
        <dbReference type="Google" id="ProtNLM"/>
    </source>
</evidence>
<proteinExistence type="predicted"/>
<dbReference type="EMBL" id="JBHSZH010000005">
    <property type="protein sequence ID" value="MFC7080574.1"/>
    <property type="molecule type" value="Genomic_DNA"/>
</dbReference>
<evidence type="ECO:0000313" key="2">
    <source>
        <dbReference type="EMBL" id="MFC7080574.1"/>
    </source>
</evidence>
<comment type="caution">
    <text evidence="2">The sequence shown here is derived from an EMBL/GenBank/DDBJ whole genome shotgun (WGS) entry which is preliminary data.</text>
</comment>
<accession>A0ABD5WMV3</accession>
<gene>
    <name evidence="2" type="ORF">ACFQJ6_11015</name>
</gene>
<dbReference type="AlphaFoldDB" id="A0ABD5WMV3"/>